<dbReference type="PANTHER" id="PTHR42782">
    <property type="entry name" value="SI:CH73-314G15.3"/>
    <property type="match status" value="1"/>
</dbReference>
<dbReference type="PANTHER" id="PTHR42782:SF4">
    <property type="entry name" value="DUF455 DOMAIN-CONTAINING PROTEIN"/>
    <property type="match status" value="1"/>
</dbReference>
<dbReference type="SUPFAM" id="SSF47240">
    <property type="entry name" value="Ferritin-like"/>
    <property type="match status" value="1"/>
</dbReference>
<proteinExistence type="predicted"/>
<dbReference type="EMBL" id="UOEE01000184">
    <property type="protein sequence ID" value="VAV94596.1"/>
    <property type="molecule type" value="Genomic_DNA"/>
</dbReference>
<dbReference type="Pfam" id="PF04305">
    <property type="entry name" value="DUF455"/>
    <property type="match status" value="1"/>
</dbReference>
<reference evidence="1" key="1">
    <citation type="submission" date="2018-06" db="EMBL/GenBank/DDBJ databases">
        <authorList>
            <person name="Zhirakovskaya E."/>
        </authorList>
    </citation>
    <scope>NUCLEOTIDE SEQUENCE</scope>
</reference>
<dbReference type="InterPro" id="IPR011197">
    <property type="entry name" value="UCP012318"/>
</dbReference>
<evidence type="ECO:0000313" key="1">
    <source>
        <dbReference type="EMBL" id="VAV94596.1"/>
    </source>
</evidence>
<dbReference type="InterPro" id="IPR007402">
    <property type="entry name" value="DUF455"/>
</dbReference>
<name>A0A3B0S197_9ZZZZ</name>
<protein>
    <submittedName>
        <fullName evidence="1">FIG00005326: uncharacterized protein</fullName>
    </submittedName>
</protein>
<dbReference type="InterPro" id="IPR009078">
    <property type="entry name" value="Ferritin-like_SF"/>
</dbReference>
<organism evidence="1">
    <name type="scientific">hydrothermal vent metagenome</name>
    <dbReference type="NCBI Taxonomy" id="652676"/>
    <lineage>
        <taxon>unclassified sequences</taxon>
        <taxon>metagenomes</taxon>
        <taxon>ecological metagenomes</taxon>
    </lineage>
</organism>
<dbReference type="PIRSF" id="PIRSF012318">
    <property type="entry name" value="UCP012318"/>
    <property type="match status" value="1"/>
</dbReference>
<accession>A0A3B0S197</accession>
<gene>
    <name evidence="1" type="ORF">MNBD_ALPHA06-561</name>
</gene>
<sequence length="261" mass="29056">MQAFAQACLAVLQQPEPLQKAKLAHCIQLGSSKPVPISLPLPDHPARPETLLYVTPGKAPKRKWGSEQGRLALLHAIAHIELNAIDLAFDMIARFAFTAPIFPEWTSEFCADWLRVGQEEAKHFGMITDLMAKRGMAYGDLPVHGGMWDAAIATRDRVDARLAIAPLVLEARGLDVTPPMIEKLEQVGDIQAADVLQLIYQEEIGHVAVGVTWFTRVCKKLELEPQSHFKHLLQTRYTSTLKPPFNHQARNNAGLPKSFYV</sequence>
<dbReference type="AlphaFoldDB" id="A0A3B0S197"/>
<dbReference type="CDD" id="cd00657">
    <property type="entry name" value="Ferritin_like"/>
    <property type="match status" value="1"/>
</dbReference>